<sequence>MIATLIEAVVTRTGKTAKVEVIAQSPTGQRLTLPVANGEGQYNEIKDFAVTRARKLGIVYTEITAGNPGSST</sequence>
<evidence type="ECO:0000313" key="1">
    <source>
        <dbReference type="EMBL" id="OGG18457.1"/>
    </source>
</evidence>
<reference evidence="1 2" key="1">
    <citation type="journal article" date="2016" name="Nat. Commun.">
        <title>Thousands of microbial genomes shed light on interconnected biogeochemical processes in an aquifer system.</title>
        <authorList>
            <person name="Anantharaman K."/>
            <person name="Brown C.T."/>
            <person name="Hug L.A."/>
            <person name="Sharon I."/>
            <person name="Castelle C.J."/>
            <person name="Probst A.J."/>
            <person name="Thomas B.C."/>
            <person name="Singh A."/>
            <person name="Wilkins M.J."/>
            <person name="Karaoz U."/>
            <person name="Brodie E.L."/>
            <person name="Williams K.H."/>
            <person name="Hubbard S.S."/>
            <person name="Banfield J.F."/>
        </authorList>
    </citation>
    <scope>NUCLEOTIDE SEQUENCE [LARGE SCALE GENOMIC DNA]</scope>
</reference>
<comment type="caution">
    <text evidence="1">The sequence shown here is derived from an EMBL/GenBank/DDBJ whole genome shotgun (WGS) entry which is preliminary data.</text>
</comment>
<organism evidence="1 2">
    <name type="scientific">Candidatus Gottesmanbacteria bacterium RIFCSPHIGHO2_01_FULL_47_48</name>
    <dbReference type="NCBI Taxonomy" id="1798381"/>
    <lineage>
        <taxon>Bacteria</taxon>
        <taxon>Candidatus Gottesmaniibacteriota</taxon>
    </lineage>
</organism>
<dbReference type="AlphaFoldDB" id="A0A1F6A285"/>
<evidence type="ECO:0000313" key="2">
    <source>
        <dbReference type="Proteomes" id="UP000177871"/>
    </source>
</evidence>
<dbReference type="EMBL" id="MFJK01000014">
    <property type="protein sequence ID" value="OGG18457.1"/>
    <property type="molecule type" value="Genomic_DNA"/>
</dbReference>
<gene>
    <name evidence="1" type="ORF">A2721_01570</name>
</gene>
<dbReference type="Proteomes" id="UP000177871">
    <property type="component" value="Unassembled WGS sequence"/>
</dbReference>
<protein>
    <submittedName>
        <fullName evidence="1">Uncharacterized protein</fullName>
    </submittedName>
</protein>
<proteinExistence type="predicted"/>
<accession>A0A1F6A285</accession>
<name>A0A1F6A285_9BACT</name>